<evidence type="ECO:0000313" key="11">
    <source>
        <dbReference type="Proteomes" id="UP000305948"/>
    </source>
</evidence>
<keyword evidence="4" id="KW-0805">Transcription regulation</keyword>
<dbReference type="EMBL" id="ML213514">
    <property type="protein sequence ID" value="TFK50237.1"/>
    <property type="molecule type" value="Genomic_DNA"/>
</dbReference>
<feature type="compositionally biased region" description="Polar residues" evidence="8">
    <location>
        <begin position="1"/>
        <end position="17"/>
    </location>
</feature>
<feature type="region of interest" description="Disordered" evidence="8">
    <location>
        <begin position="147"/>
        <end position="170"/>
    </location>
</feature>
<feature type="compositionally biased region" description="Polar residues" evidence="8">
    <location>
        <begin position="200"/>
        <end position="213"/>
    </location>
</feature>
<dbReference type="SUPFAM" id="SSF57701">
    <property type="entry name" value="Zn2/Cys6 DNA-binding domain"/>
    <property type="match status" value="1"/>
</dbReference>
<evidence type="ECO:0000256" key="5">
    <source>
        <dbReference type="ARBA" id="ARBA00023125"/>
    </source>
</evidence>
<dbReference type="AlphaFoldDB" id="A0A5C3MYX3"/>
<accession>A0A5C3MYX3</accession>
<protein>
    <recommendedName>
        <fullName evidence="9">Zn(2)-C6 fungal-type domain-containing protein</fullName>
    </recommendedName>
</protein>
<dbReference type="PROSITE" id="PS50048">
    <property type="entry name" value="ZN2_CY6_FUNGAL_2"/>
    <property type="match status" value="1"/>
</dbReference>
<dbReference type="GO" id="GO:0003677">
    <property type="term" value="F:DNA binding"/>
    <property type="evidence" value="ECO:0007669"/>
    <property type="project" value="UniProtKB-KW"/>
</dbReference>
<evidence type="ECO:0000256" key="8">
    <source>
        <dbReference type="SAM" id="MobiDB-lite"/>
    </source>
</evidence>
<evidence type="ECO:0000256" key="3">
    <source>
        <dbReference type="ARBA" id="ARBA00022833"/>
    </source>
</evidence>
<dbReference type="PANTHER" id="PTHR31313">
    <property type="entry name" value="TY1 ENHANCER ACTIVATOR"/>
    <property type="match status" value="1"/>
</dbReference>
<comment type="subcellular location">
    <subcellularLocation>
        <location evidence="1">Nucleus</location>
    </subcellularLocation>
</comment>
<dbReference type="GO" id="GO:0000981">
    <property type="term" value="F:DNA-binding transcription factor activity, RNA polymerase II-specific"/>
    <property type="evidence" value="ECO:0007669"/>
    <property type="project" value="InterPro"/>
</dbReference>
<evidence type="ECO:0000256" key="1">
    <source>
        <dbReference type="ARBA" id="ARBA00004123"/>
    </source>
</evidence>
<gene>
    <name evidence="10" type="ORF">OE88DRAFT_338975</name>
</gene>
<keyword evidence="11" id="KW-1185">Reference proteome</keyword>
<dbReference type="Pfam" id="PF04082">
    <property type="entry name" value="Fungal_trans"/>
    <property type="match status" value="1"/>
</dbReference>
<keyword evidence="3" id="KW-0862">Zinc</keyword>
<dbReference type="SMART" id="SM00066">
    <property type="entry name" value="GAL4"/>
    <property type="match status" value="1"/>
</dbReference>
<keyword evidence="7" id="KW-0539">Nucleus</keyword>
<sequence>MTEPATQSQANVGPETSANRRRGGRACDTCRRAKVRCEPLPNSTTCQACHTAGIECLYTGPNFKRGPPKGYIQALEQRWYRCETLLAAITTSRNPYALAIVQLLHQDELAREVLDSVNNGPFGPAGRAALSASATLDEVFHYLTTNSVPTAGSSSRPEKRSRVSREAVSNETATMSFKELGWWEDRLSTILASAELQNASEYAPESSSQQQGSHAGDPDISGSLDMSQLYSMFPASEEGTSDSEVDEAVDAFGHLSVDETQELRYHGNVSGYPLLSGEDRWDDRNEGGVWKFPMARVWPSAVEGRHNYPQEEDIDIQMPPREQQEPLIKTYFTYIHPCFPLIDKPQFIKQFKAGFEGECTQGPRTKTLSKVLLLSVLAIAERYATSKENTPPEGVMSELGCDFAATAHEIVGMSVRSGRCAYYIHRAIAKTMHHSHPVICQSLLIMGVREFSLGSTEQAWLYTGMAIRMAYDLGLNWDPANWKFKGEDLFSNKDKQIRRTIWWSLCIVDRHLSAFLGVRLLD</sequence>
<name>A0A5C3MYX3_9AGAM</name>
<feature type="region of interest" description="Disordered" evidence="8">
    <location>
        <begin position="1"/>
        <end position="23"/>
    </location>
</feature>
<dbReference type="CDD" id="cd12148">
    <property type="entry name" value="fungal_TF_MHR"/>
    <property type="match status" value="1"/>
</dbReference>
<dbReference type="STRING" id="5364.A0A5C3MYX3"/>
<dbReference type="OrthoDB" id="2123952at2759"/>
<feature type="domain" description="Zn(2)-C6 fungal-type" evidence="9">
    <location>
        <begin position="26"/>
        <end position="58"/>
    </location>
</feature>
<dbReference type="PANTHER" id="PTHR31313:SF78">
    <property type="entry name" value="TRANSCRIPTION FACTOR DOMAIN-CONTAINING PROTEIN"/>
    <property type="match status" value="1"/>
</dbReference>
<evidence type="ECO:0000256" key="6">
    <source>
        <dbReference type="ARBA" id="ARBA00023163"/>
    </source>
</evidence>
<dbReference type="InterPro" id="IPR007219">
    <property type="entry name" value="XnlR_reg_dom"/>
</dbReference>
<evidence type="ECO:0000256" key="4">
    <source>
        <dbReference type="ARBA" id="ARBA00023015"/>
    </source>
</evidence>
<keyword evidence="6" id="KW-0804">Transcription</keyword>
<evidence type="ECO:0000259" key="9">
    <source>
        <dbReference type="PROSITE" id="PS50048"/>
    </source>
</evidence>
<dbReference type="CDD" id="cd00067">
    <property type="entry name" value="GAL4"/>
    <property type="match status" value="1"/>
</dbReference>
<feature type="compositionally biased region" description="Basic and acidic residues" evidence="8">
    <location>
        <begin position="156"/>
        <end position="165"/>
    </location>
</feature>
<organism evidence="10 11">
    <name type="scientific">Heliocybe sulcata</name>
    <dbReference type="NCBI Taxonomy" id="5364"/>
    <lineage>
        <taxon>Eukaryota</taxon>
        <taxon>Fungi</taxon>
        <taxon>Dikarya</taxon>
        <taxon>Basidiomycota</taxon>
        <taxon>Agaricomycotina</taxon>
        <taxon>Agaricomycetes</taxon>
        <taxon>Gloeophyllales</taxon>
        <taxon>Gloeophyllaceae</taxon>
        <taxon>Heliocybe</taxon>
    </lineage>
</organism>
<reference evidence="10 11" key="1">
    <citation type="journal article" date="2019" name="Nat. Ecol. Evol.">
        <title>Megaphylogeny resolves global patterns of mushroom evolution.</title>
        <authorList>
            <person name="Varga T."/>
            <person name="Krizsan K."/>
            <person name="Foldi C."/>
            <person name="Dima B."/>
            <person name="Sanchez-Garcia M."/>
            <person name="Sanchez-Ramirez S."/>
            <person name="Szollosi G.J."/>
            <person name="Szarkandi J.G."/>
            <person name="Papp V."/>
            <person name="Albert L."/>
            <person name="Andreopoulos W."/>
            <person name="Angelini C."/>
            <person name="Antonin V."/>
            <person name="Barry K.W."/>
            <person name="Bougher N.L."/>
            <person name="Buchanan P."/>
            <person name="Buyck B."/>
            <person name="Bense V."/>
            <person name="Catcheside P."/>
            <person name="Chovatia M."/>
            <person name="Cooper J."/>
            <person name="Damon W."/>
            <person name="Desjardin D."/>
            <person name="Finy P."/>
            <person name="Geml J."/>
            <person name="Haridas S."/>
            <person name="Hughes K."/>
            <person name="Justo A."/>
            <person name="Karasinski D."/>
            <person name="Kautmanova I."/>
            <person name="Kiss B."/>
            <person name="Kocsube S."/>
            <person name="Kotiranta H."/>
            <person name="LaButti K.M."/>
            <person name="Lechner B.E."/>
            <person name="Liimatainen K."/>
            <person name="Lipzen A."/>
            <person name="Lukacs Z."/>
            <person name="Mihaltcheva S."/>
            <person name="Morgado L.N."/>
            <person name="Niskanen T."/>
            <person name="Noordeloos M.E."/>
            <person name="Ohm R.A."/>
            <person name="Ortiz-Santana B."/>
            <person name="Ovrebo C."/>
            <person name="Racz N."/>
            <person name="Riley R."/>
            <person name="Savchenko A."/>
            <person name="Shiryaev A."/>
            <person name="Soop K."/>
            <person name="Spirin V."/>
            <person name="Szebenyi C."/>
            <person name="Tomsovsky M."/>
            <person name="Tulloss R.E."/>
            <person name="Uehling J."/>
            <person name="Grigoriev I.V."/>
            <person name="Vagvolgyi C."/>
            <person name="Papp T."/>
            <person name="Martin F.M."/>
            <person name="Miettinen O."/>
            <person name="Hibbett D.S."/>
            <person name="Nagy L.G."/>
        </authorList>
    </citation>
    <scope>NUCLEOTIDE SEQUENCE [LARGE SCALE GENOMIC DNA]</scope>
    <source>
        <strain evidence="10 11">OMC1185</strain>
    </source>
</reference>
<dbReference type="InterPro" id="IPR051615">
    <property type="entry name" value="Transcr_Regulatory_Elem"/>
</dbReference>
<dbReference type="GO" id="GO:0005634">
    <property type="term" value="C:nucleus"/>
    <property type="evidence" value="ECO:0007669"/>
    <property type="project" value="UniProtKB-SubCell"/>
</dbReference>
<dbReference type="Pfam" id="PF00172">
    <property type="entry name" value="Zn_clus"/>
    <property type="match status" value="1"/>
</dbReference>
<keyword evidence="5" id="KW-0238">DNA-binding</keyword>
<dbReference type="InterPro" id="IPR036864">
    <property type="entry name" value="Zn2-C6_fun-type_DNA-bd_sf"/>
</dbReference>
<evidence type="ECO:0000256" key="7">
    <source>
        <dbReference type="ARBA" id="ARBA00023242"/>
    </source>
</evidence>
<evidence type="ECO:0000256" key="2">
    <source>
        <dbReference type="ARBA" id="ARBA00022723"/>
    </source>
</evidence>
<dbReference type="GO" id="GO:0008270">
    <property type="term" value="F:zinc ion binding"/>
    <property type="evidence" value="ECO:0007669"/>
    <property type="project" value="InterPro"/>
</dbReference>
<feature type="region of interest" description="Disordered" evidence="8">
    <location>
        <begin position="200"/>
        <end position="223"/>
    </location>
</feature>
<dbReference type="PROSITE" id="PS00463">
    <property type="entry name" value="ZN2_CY6_FUNGAL_1"/>
    <property type="match status" value="1"/>
</dbReference>
<evidence type="ECO:0000313" key="10">
    <source>
        <dbReference type="EMBL" id="TFK50237.1"/>
    </source>
</evidence>
<dbReference type="GO" id="GO:0006351">
    <property type="term" value="P:DNA-templated transcription"/>
    <property type="evidence" value="ECO:0007669"/>
    <property type="project" value="InterPro"/>
</dbReference>
<dbReference type="Gene3D" id="4.10.240.10">
    <property type="entry name" value="Zn(2)-C6 fungal-type DNA-binding domain"/>
    <property type="match status" value="1"/>
</dbReference>
<keyword evidence="2" id="KW-0479">Metal-binding</keyword>
<dbReference type="InterPro" id="IPR001138">
    <property type="entry name" value="Zn2Cys6_DnaBD"/>
</dbReference>
<dbReference type="Proteomes" id="UP000305948">
    <property type="component" value="Unassembled WGS sequence"/>
</dbReference>
<proteinExistence type="predicted"/>